<evidence type="ECO:0000256" key="1">
    <source>
        <dbReference type="SAM" id="MobiDB-lite"/>
    </source>
</evidence>
<accession>A0A2I0UHE5</accession>
<name>A0A2I0UHE5_LIMLA</name>
<dbReference type="Proteomes" id="UP000233556">
    <property type="component" value="Unassembled WGS sequence"/>
</dbReference>
<dbReference type="PANTHER" id="PTHR33332">
    <property type="entry name" value="REVERSE TRANSCRIPTASE DOMAIN-CONTAINING PROTEIN"/>
    <property type="match status" value="1"/>
</dbReference>
<proteinExistence type="predicted"/>
<feature type="compositionally biased region" description="Polar residues" evidence="1">
    <location>
        <begin position="339"/>
        <end position="351"/>
    </location>
</feature>
<feature type="domain" description="Reverse transcriptase" evidence="2">
    <location>
        <begin position="156"/>
        <end position="323"/>
    </location>
</feature>
<dbReference type="InterPro" id="IPR000477">
    <property type="entry name" value="RT_dom"/>
</dbReference>
<organism evidence="3 4">
    <name type="scientific">Limosa lapponica baueri</name>
    <dbReference type="NCBI Taxonomy" id="1758121"/>
    <lineage>
        <taxon>Eukaryota</taxon>
        <taxon>Metazoa</taxon>
        <taxon>Chordata</taxon>
        <taxon>Craniata</taxon>
        <taxon>Vertebrata</taxon>
        <taxon>Euteleostomi</taxon>
        <taxon>Archelosauria</taxon>
        <taxon>Archosauria</taxon>
        <taxon>Dinosauria</taxon>
        <taxon>Saurischia</taxon>
        <taxon>Theropoda</taxon>
        <taxon>Coelurosauria</taxon>
        <taxon>Aves</taxon>
        <taxon>Neognathae</taxon>
        <taxon>Neoaves</taxon>
        <taxon>Charadriiformes</taxon>
        <taxon>Scolopacidae</taxon>
        <taxon>Limosa</taxon>
    </lineage>
</organism>
<evidence type="ECO:0000313" key="3">
    <source>
        <dbReference type="EMBL" id="PKU45477.1"/>
    </source>
</evidence>
<sequence>MRLDLLLTNQENLLCNIWVSDSLGSNHNIAEFGILLSTLKVSKKTQFLVFRRANFSLLRVQLAGILWEASMKDKGDSECWEFLKNPLLEAQKQPIPFKALLGPRSWEQQSKLMQTQTHHQLVCELLQELDLYKSMGPDNTHLIPGKVTDPILLGAITSQVKQGIGKSQHGLIKGKSCLANLITFYDKVTCLIDAGDIVYLDFSKAFHMVPHSLLLEKLMPYGIDKWSVRWVGNWLTSSTQGVLVNGCFSDWQPVTRGVSQESILGPTLFNIFISDLDDGIKGTLMKFADDTKVSGEVDSLEGRATLQEDVDRVEEWVNKNLMKSKTHVRYKQGEEQQESHLWTDSSFPQIS</sequence>
<keyword evidence="3" id="KW-0695">RNA-directed DNA polymerase</keyword>
<keyword evidence="3" id="KW-0548">Nucleotidyltransferase</keyword>
<dbReference type="Pfam" id="PF00078">
    <property type="entry name" value="RVT_1"/>
    <property type="match status" value="1"/>
</dbReference>
<reference evidence="4" key="2">
    <citation type="submission" date="2017-12" db="EMBL/GenBank/DDBJ databases">
        <title>Genome sequence of the Bar-tailed Godwit (Limosa lapponica baueri).</title>
        <authorList>
            <person name="Lima N.C.B."/>
            <person name="Parody-Merino A.M."/>
            <person name="Battley P.F."/>
            <person name="Fidler A.E."/>
            <person name="Prosdocimi F."/>
        </authorList>
    </citation>
    <scope>NUCLEOTIDE SEQUENCE [LARGE SCALE GENOMIC DNA]</scope>
</reference>
<dbReference type="AlphaFoldDB" id="A0A2I0UHE5"/>
<protein>
    <submittedName>
        <fullName evidence="3">Rna-directed dna polymerase from mobile element jockey-like</fullName>
    </submittedName>
</protein>
<dbReference type="EMBL" id="KZ505758">
    <property type="protein sequence ID" value="PKU45477.1"/>
    <property type="molecule type" value="Genomic_DNA"/>
</dbReference>
<evidence type="ECO:0000313" key="4">
    <source>
        <dbReference type="Proteomes" id="UP000233556"/>
    </source>
</evidence>
<reference evidence="4" key="1">
    <citation type="submission" date="2017-11" db="EMBL/GenBank/DDBJ databases">
        <authorList>
            <person name="Lima N.C."/>
            <person name="Parody-Merino A.M."/>
            <person name="Battley P.F."/>
            <person name="Fidler A.E."/>
            <person name="Prosdocimi F."/>
        </authorList>
    </citation>
    <scope>NUCLEOTIDE SEQUENCE [LARGE SCALE GENOMIC DNA]</scope>
</reference>
<dbReference type="GO" id="GO:0003964">
    <property type="term" value="F:RNA-directed DNA polymerase activity"/>
    <property type="evidence" value="ECO:0007669"/>
    <property type="project" value="UniProtKB-KW"/>
</dbReference>
<evidence type="ECO:0000259" key="2">
    <source>
        <dbReference type="Pfam" id="PF00078"/>
    </source>
</evidence>
<gene>
    <name evidence="3" type="ORF">llap_4235</name>
</gene>
<feature type="region of interest" description="Disordered" evidence="1">
    <location>
        <begin position="329"/>
        <end position="351"/>
    </location>
</feature>
<keyword evidence="4" id="KW-1185">Reference proteome</keyword>
<dbReference type="OrthoDB" id="416454at2759"/>
<keyword evidence="3" id="KW-0808">Transferase</keyword>